<keyword evidence="5" id="KW-1185">Reference proteome</keyword>
<dbReference type="Pfam" id="PF13365">
    <property type="entry name" value="Trypsin_2"/>
    <property type="match status" value="1"/>
</dbReference>
<dbReference type="SUPFAM" id="SSF50494">
    <property type="entry name" value="Trypsin-like serine proteases"/>
    <property type="match status" value="1"/>
</dbReference>
<dbReference type="PANTHER" id="PTHR43019">
    <property type="entry name" value="SERINE ENDOPROTEASE DEGS"/>
    <property type="match status" value="1"/>
</dbReference>
<comment type="caution">
    <text evidence="4">The sequence shown here is derived from an EMBL/GenBank/DDBJ whole genome shotgun (WGS) entry which is preliminary data.</text>
</comment>
<evidence type="ECO:0000313" key="4">
    <source>
        <dbReference type="EMBL" id="PWE27154.1"/>
    </source>
</evidence>
<accession>A0A2U2C5T3</accession>
<feature type="transmembrane region" description="Helical" evidence="2">
    <location>
        <begin position="58"/>
        <end position="78"/>
    </location>
</feature>
<dbReference type="InterPro" id="IPR009003">
    <property type="entry name" value="Peptidase_S1_PA"/>
</dbReference>
<dbReference type="Proteomes" id="UP000244940">
    <property type="component" value="Unassembled WGS sequence"/>
</dbReference>
<dbReference type="PANTHER" id="PTHR43019:SF23">
    <property type="entry name" value="PROTEASE DO-LIKE 5, CHLOROPLASTIC"/>
    <property type="match status" value="1"/>
</dbReference>
<dbReference type="GO" id="GO:0042834">
    <property type="term" value="F:peptidoglycan binding"/>
    <property type="evidence" value="ECO:0007669"/>
    <property type="project" value="InterPro"/>
</dbReference>
<keyword evidence="2" id="KW-0812">Transmembrane</keyword>
<keyword evidence="2" id="KW-0472">Membrane</keyword>
<name>A0A2U2C5T3_9RHOB</name>
<evidence type="ECO:0000256" key="1">
    <source>
        <dbReference type="SAM" id="MobiDB-lite"/>
    </source>
</evidence>
<dbReference type="InterPro" id="IPR036365">
    <property type="entry name" value="PGBD-like_sf"/>
</dbReference>
<dbReference type="Pfam" id="PF05036">
    <property type="entry name" value="SPOR"/>
    <property type="match status" value="1"/>
</dbReference>
<dbReference type="SUPFAM" id="SSF47090">
    <property type="entry name" value="PGBD-like"/>
    <property type="match status" value="1"/>
</dbReference>
<feature type="region of interest" description="Disordered" evidence="1">
    <location>
        <begin position="167"/>
        <end position="266"/>
    </location>
</feature>
<dbReference type="Gene3D" id="2.40.10.120">
    <property type="match status" value="1"/>
</dbReference>
<reference evidence="4 5" key="1">
    <citation type="submission" date="2018-05" db="EMBL/GenBank/DDBJ databases">
        <title>Pararhodobacter marina sp. nov., isolated from deep-sea water of the Indian Ocean.</title>
        <authorList>
            <person name="Lai Q.Sr."/>
            <person name="Liu X."/>
            <person name="Shao Z."/>
        </authorList>
    </citation>
    <scope>NUCLEOTIDE SEQUENCE [LARGE SCALE GENOMIC DNA]</scope>
    <source>
        <strain evidence="4 5">CIC4N-9</strain>
    </source>
</reference>
<dbReference type="EMBL" id="QEYD01000012">
    <property type="protein sequence ID" value="PWE27154.1"/>
    <property type="molecule type" value="Genomic_DNA"/>
</dbReference>
<dbReference type="InterPro" id="IPR036366">
    <property type="entry name" value="PGBDSf"/>
</dbReference>
<feature type="compositionally biased region" description="Low complexity" evidence="1">
    <location>
        <begin position="189"/>
        <end position="203"/>
    </location>
</feature>
<feature type="compositionally biased region" description="Polar residues" evidence="1">
    <location>
        <begin position="226"/>
        <end position="243"/>
    </location>
</feature>
<feature type="domain" description="SPOR" evidence="3">
    <location>
        <begin position="76"/>
        <end position="154"/>
    </location>
</feature>
<dbReference type="InterPro" id="IPR007730">
    <property type="entry name" value="SPOR-like_dom"/>
</dbReference>
<dbReference type="Pfam" id="PF01471">
    <property type="entry name" value="PG_binding_1"/>
    <property type="match status" value="1"/>
</dbReference>
<dbReference type="PROSITE" id="PS51724">
    <property type="entry name" value="SPOR"/>
    <property type="match status" value="1"/>
</dbReference>
<evidence type="ECO:0000313" key="5">
    <source>
        <dbReference type="Proteomes" id="UP000244940"/>
    </source>
</evidence>
<dbReference type="OrthoDB" id="6810892at2"/>
<dbReference type="InterPro" id="IPR002477">
    <property type="entry name" value="Peptidoglycan-bd-like"/>
</dbReference>
<sequence>MAPGADGRAAAARKKCHAPWSRPVPNLIFIGTCLTTLIGSPGNHNKTTNRGTTVTDRIVKAFIATLVAVILVPVAALAQASHWVQIEAHATLRTAEEFATRYEERIGNISGFRIAGGWYALAVGPYDSAEQAEARRAALIAAREIREDAYVTDDSIYGQRFWPVGGQPSAPAVPTEEAPARDAGQTATPQEPVAQEPAAQGEAAEGEASDATPVETTDGAPETETEMTQLLAQAETGTGSETTAPEAPAPQAPAAPAAPAEPSIEDLPMESVAEARQMEYQLTRDERMEIQIALQWFGFYRSGIDAQFGPGTRGAISEWQAANGFEPSGFLTTRGRATLMRDYEEAVARYAFGPFRDEAAGIEITLPLGMVEFDRHEAPFAHFNEVNDSGMRVLLISQEGTQSTFFGLYEILQTLEVIPLEGERERGRNSFTITGRNATARAHVEARLSNGEIKGWMLLWDASADDDAQVILSTMRDSFTPIAGVLPSTLGATASTVARRDLIAGLDVRRPERSRTGFFVDAVGSVVTSAEAVNQCDRVTIDEAYTASVRSVDEELGIAVITPNDPLVPLAFAQFAPAAPAPGSEVRVSGFSYQDTLTRPIVSFGQLSELSGLDGEEYLWRLSLEAEEGDSGGPVFDMNGGVVGMLLPRPETPGRMLPEDVNFALSGDAVQRMLADSGLRGSVARVSRPMSAEMLTRMSGDLTVLVSCWN</sequence>
<organism evidence="4 5">
    <name type="scientific">Pararhodobacter marinus</name>
    <dbReference type="NCBI Taxonomy" id="2184063"/>
    <lineage>
        <taxon>Bacteria</taxon>
        <taxon>Pseudomonadati</taxon>
        <taxon>Pseudomonadota</taxon>
        <taxon>Alphaproteobacteria</taxon>
        <taxon>Rhodobacterales</taxon>
        <taxon>Paracoccaceae</taxon>
        <taxon>Pararhodobacter</taxon>
    </lineage>
</organism>
<protein>
    <submittedName>
        <fullName evidence="4">Peptidoglycan-binding protein</fullName>
    </submittedName>
</protein>
<dbReference type="AlphaFoldDB" id="A0A2U2C5T3"/>
<gene>
    <name evidence="4" type="ORF">C4N9_17765</name>
</gene>
<keyword evidence="2" id="KW-1133">Transmembrane helix</keyword>
<proteinExistence type="predicted"/>
<evidence type="ECO:0000259" key="3">
    <source>
        <dbReference type="PROSITE" id="PS51724"/>
    </source>
</evidence>
<evidence type="ECO:0000256" key="2">
    <source>
        <dbReference type="SAM" id="Phobius"/>
    </source>
</evidence>
<dbReference type="Gene3D" id="1.10.101.10">
    <property type="entry name" value="PGBD-like superfamily/PGBD"/>
    <property type="match status" value="1"/>
</dbReference>